<dbReference type="Gramene" id="GBG64043">
    <property type="protein sequence ID" value="GBG64043"/>
    <property type="gene ID" value="CBR_g40290"/>
</dbReference>
<protein>
    <submittedName>
        <fullName evidence="2">Uncharacterized protein</fullName>
    </submittedName>
</protein>
<proteinExistence type="predicted"/>
<dbReference type="Proteomes" id="UP000265515">
    <property type="component" value="Unassembled WGS sequence"/>
</dbReference>
<feature type="region of interest" description="Disordered" evidence="1">
    <location>
        <begin position="44"/>
        <end position="91"/>
    </location>
</feature>
<organism evidence="2 3">
    <name type="scientific">Chara braunii</name>
    <name type="common">Braun's stonewort</name>
    <dbReference type="NCBI Taxonomy" id="69332"/>
    <lineage>
        <taxon>Eukaryota</taxon>
        <taxon>Viridiplantae</taxon>
        <taxon>Streptophyta</taxon>
        <taxon>Charophyceae</taxon>
        <taxon>Charales</taxon>
        <taxon>Characeae</taxon>
        <taxon>Chara</taxon>
    </lineage>
</organism>
<keyword evidence="3" id="KW-1185">Reference proteome</keyword>
<name>A0A388K263_CHABU</name>
<dbReference type="EMBL" id="BFEA01000045">
    <property type="protein sequence ID" value="GBG64043.1"/>
    <property type="molecule type" value="Genomic_DNA"/>
</dbReference>
<evidence type="ECO:0000256" key="1">
    <source>
        <dbReference type="SAM" id="MobiDB-lite"/>
    </source>
</evidence>
<evidence type="ECO:0000313" key="3">
    <source>
        <dbReference type="Proteomes" id="UP000265515"/>
    </source>
</evidence>
<gene>
    <name evidence="2" type="ORF">CBR_g40290</name>
</gene>
<reference evidence="2 3" key="1">
    <citation type="journal article" date="2018" name="Cell">
        <title>The Chara Genome: Secondary Complexity and Implications for Plant Terrestrialization.</title>
        <authorList>
            <person name="Nishiyama T."/>
            <person name="Sakayama H."/>
            <person name="Vries J.D."/>
            <person name="Buschmann H."/>
            <person name="Saint-Marcoux D."/>
            <person name="Ullrich K.K."/>
            <person name="Haas F.B."/>
            <person name="Vanderstraeten L."/>
            <person name="Becker D."/>
            <person name="Lang D."/>
            <person name="Vosolsobe S."/>
            <person name="Rombauts S."/>
            <person name="Wilhelmsson P.K.I."/>
            <person name="Janitza P."/>
            <person name="Kern R."/>
            <person name="Heyl A."/>
            <person name="Rumpler F."/>
            <person name="Villalobos L.I.A.C."/>
            <person name="Clay J.M."/>
            <person name="Skokan R."/>
            <person name="Toyoda A."/>
            <person name="Suzuki Y."/>
            <person name="Kagoshima H."/>
            <person name="Schijlen E."/>
            <person name="Tajeshwar N."/>
            <person name="Catarino B."/>
            <person name="Hetherington A.J."/>
            <person name="Saltykova A."/>
            <person name="Bonnot C."/>
            <person name="Breuninger H."/>
            <person name="Symeonidi A."/>
            <person name="Radhakrishnan G.V."/>
            <person name="Van Nieuwerburgh F."/>
            <person name="Deforce D."/>
            <person name="Chang C."/>
            <person name="Karol K.G."/>
            <person name="Hedrich R."/>
            <person name="Ulvskov P."/>
            <person name="Glockner G."/>
            <person name="Delwiche C.F."/>
            <person name="Petrasek J."/>
            <person name="Van de Peer Y."/>
            <person name="Friml J."/>
            <person name="Beilby M."/>
            <person name="Dolan L."/>
            <person name="Kohara Y."/>
            <person name="Sugano S."/>
            <person name="Fujiyama A."/>
            <person name="Delaux P.-M."/>
            <person name="Quint M."/>
            <person name="TheiBen G."/>
            <person name="Hagemann M."/>
            <person name="Harholt J."/>
            <person name="Dunand C."/>
            <person name="Zachgo S."/>
            <person name="Langdale J."/>
            <person name="Maumus F."/>
            <person name="Straeten D.V.D."/>
            <person name="Gould S.B."/>
            <person name="Rensing S.A."/>
        </authorList>
    </citation>
    <scope>NUCLEOTIDE SEQUENCE [LARGE SCALE GENOMIC DNA]</scope>
    <source>
        <strain evidence="2 3">S276</strain>
    </source>
</reference>
<dbReference type="AlphaFoldDB" id="A0A388K263"/>
<comment type="caution">
    <text evidence="2">The sequence shown here is derived from an EMBL/GenBank/DDBJ whole genome shotgun (WGS) entry which is preliminary data.</text>
</comment>
<accession>A0A388K263</accession>
<sequence length="530" mass="60985">MSPRQRDRLFEQRLASEEPGLRRQLEDLASTVATMKEFVEIENAKKLEKAKRKQEQAERKLREEEERRAEEQARSAEERRRSKKEDRLRREAEAKERFRKEMLALISLHEERGCRRLTLYTSGGSVWCGGWKSVRNAFGRSIVKVKGTNCKLSECKAVVELGTPVEVSQLRRWRPKAGPDKQFLTSLLRNPRRTDILNSCSLEVLVRLNGVAADFQKQSTTAYLRRLVSRSIKHTYGWNLNARMIVRLKFDDRIHLVEVWKLVNDVIGDLDLPLCMKYVAWNGVRIVWVKNPSVADLIHNQHEFSKADVLTCTCAGFPYPRMGGHVQCRLQELDEVHPLLCNANNAPKQNHPERAKLLMREVSDGVNDWSNFQGVPLVIREDRVAKCLTAAPVLKSKCLEMDTVGDLKQRLPGLVLTPLDRNPGETLVLCPRVYYEAMLELFVRSPGYTVMSESEQVLMTRMKADAKELGLQRFVRWDNKGHFGEAYALPKHKELVRYQPICPMYAESTVRTCKVVAKVLNHLMNTLPIS</sequence>
<evidence type="ECO:0000313" key="2">
    <source>
        <dbReference type="EMBL" id="GBG64043.1"/>
    </source>
</evidence>